<sequence>MLRVRTTTIVSCLHRPATRLLSTTNVLASQYKSLHNAVTLDDIAHFSSILPKSSILSTLPPINTPPEDLDSYNNDWMTRYKGHSQCVLKPRSTKEVSDILKWCGNTGLVGGGVPVRDEVVINLGNMSNVRSFDPVSGMLRQLVSCQIGGNVATNAGGLRLVRYGSLHGTVLGLEVVLPDGTILSELSTLRKDNTGYDLKQLFIGSEGTLGIITGVSILTPPAPNATSNLLLSLPSFVNVTDVFRLAKSHLSEILSAFEYIDRQSYDLVCRHTGKKALDESEVGNSEAFVLIETSGARKEHDEAKLEALLESLYASSGAQGLITSGTLSQSAEQFATLWSFRELIAEAASKVGKVYKYDVSVPIQKFKEVTDAVRSRVVEVLGYGHFGDGNLHLNIIAEAYAPVIDAALEPFVYELIGEARPVFGRYKGSISAEHGIGVMKAHALHYSKGDVSRAYMRRIKDVFDDRGIMNPGKVIE</sequence>
<reference evidence="8" key="1">
    <citation type="journal article" date="2020" name="Nat. Commun.">
        <title>Large-scale genome sequencing of mycorrhizal fungi provides insights into the early evolution of symbiotic traits.</title>
        <authorList>
            <person name="Miyauchi S."/>
            <person name="Kiss E."/>
            <person name="Kuo A."/>
            <person name="Drula E."/>
            <person name="Kohler A."/>
            <person name="Sanchez-Garcia M."/>
            <person name="Morin E."/>
            <person name="Andreopoulos B."/>
            <person name="Barry K.W."/>
            <person name="Bonito G."/>
            <person name="Buee M."/>
            <person name="Carver A."/>
            <person name="Chen C."/>
            <person name="Cichocki N."/>
            <person name="Clum A."/>
            <person name="Culley D."/>
            <person name="Crous P.W."/>
            <person name="Fauchery L."/>
            <person name="Girlanda M."/>
            <person name="Hayes R.D."/>
            <person name="Keri Z."/>
            <person name="LaButti K."/>
            <person name="Lipzen A."/>
            <person name="Lombard V."/>
            <person name="Magnuson J."/>
            <person name="Maillard F."/>
            <person name="Murat C."/>
            <person name="Nolan M."/>
            <person name="Ohm R.A."/>
            <person name="Pangilinan J."/>
            <person name="Pereira M.F."/>
            <person name="Perotto S."/>
            <person name="Peter M."/>
            <person name="Pfister S."/>
            <person name="Riley R."/>
            <person name="Sitrit Y."/>
            <person name="Stielow J.B."/>
            <person name="Szollosi G."/>
            <person name="Zifcakova L."/>
            <person name="Stursova M."/>
            <person name="Spatafora J.W."/>
            <person name="Tedersoo L."/>
            <person name="Vaario L.M."/>
            <person name="Yamada A."/>
            <person name="Yan M."/>
            <person name="Wang P."/>
            <person name="Xu J."/>
            <person name="Bruns T."/>
            <person name="Baldrian P."/>
            <person name="Vilgalys R."/>
            <person name="Dunand C."/>
            <person name="Henrissat B."/>
            <person name="Grigoriev I.V."/>
            <person name="Hibbett D."/>
            <person name="Nagy L.G."/>
            <person name="Martin F.M."/>
        </authorList>
    </citation>
    <scope>NUCLEOTIDE SEQUENCE</scope>
    <source>
        <strain evidence="8">UP504</strain>
    </source>
</reference>
<dbReference type="EMBL" id="MU128984">
    <property type="protein sequence ID" value="KAF9512603.1"/>
    <property type="molecule type" value="Genomic_DNA"/>
</dbReference>
<evidence type="ECO:0000256" key="2">
    <source>
        <dbReference type="ARBA" id="ARBA00008000"/>
    </source>
</evidence>
<comment type="similarity">
    <text evidence="2">Belongs to the FAD-binding oxidoreductase/transferase type 4 family.</text>
</comment>
<evidence type="ECO:0000256" key="3">
    <source>
        <dbReference type="ARBA" id="ARBA00022630"/>
    </source>
</evidence>
<dbReference type="Pfam" id="PF01565">
    <property type="entry name" value="FAD_binding_4"/>
    <property type="match status" value="1"/>
</dbReference>
<dbReference type="InterPro" id="IPR016169">
    <property type="entry name" value="FAD-bd_PCMH_sub2"/>
</dbReference>
<comment type="cofactor">
    <cofactor evidence="1">
        <name>FAD</name>
        <dbReference type="ChEBI" id="CHEBI:57692"/>
    </cofactor>
</comment>
<dbReference type="FunFam" id="3.30.70.2190:FF:000001">
    <property type="entry name" value="D-2-hydroxyglutarate dehydrogenase mitochondrial"/>
    <property type="match status" value="1"/>
</dbReference>
<proteinExistence type="inferred from homology"/>
<evidence type="ECO:0000259" key="7">
    <source>
        <dbReference type="PROSITE" id="PS51387"/>
    </source>
</evidence>
<dbReference type="InterPro" id="IPR016167">
    <property type="entry name" value="FAD-bd_PCMH_sub1"/>
</dbReference>
<dbReference type="OrthoDB" id="5332616at2759"/>
<protein>
    <recommendedName>
        <fullName evidence="7">FAD-binding PCMH-type domain-containing protein</fullName>
    </recommendedName>
</protein>
<organism evidence="8 9">
    <name type="scientific">Hydnum rufescens UP504</name>
    <dbReference type="NCBI Taxonomy" id="1448309"/>
    <lineage>
        <taxon>Eukaryota</taxon>
        <taxon>Fungi</taxon>
        <taxon>Dikarya</taxon>
        <taxon>Basidiomycota</taxon>
        <taxon>Agaricomycotina</taxon>
        <taxon>Agaricomycetes</taxon>
        <taxon>Cantharellales</taxon>
        <taxon>Hydnaceae</taxon>
        <taxon>Hydnum</taxon>
    </lineage>
</organism>
<dbReference type="InterPro" id="IPR016166">
    <property type="entry name" value="FAD-bd_PCMH"/>
</dbReference>
<dbReference type="GO" id="GO:0004458">
    <property type="term" value="F:D-lactate dehydrogenase (cytochrome) activity"/>
    <property type="evidence" value="ECO:0007669"/>
    <property type="project" value="UniProtKB-EC"/>
</dbReference>
<dbReference type="Pfam" id="PF02913">
    <property type="entry name" value="FAD-oxidase_C"/>
    <property type="match status" value="1"/>
</dbReference>
<accession>A0A9P6DVF0</accession>
<dbReference type="Gene3D" id="3.30.70.2190">
    <property type="match status" value="1"/>
</dbReference>
<dbReference type="Gene3D" id="3.30.43.10">
    <property type="entry name" value="Uridine Diphospho-n-acetylenolpyruvylglucosamine Reductase, domain 2"/>
    <property type="match status" value="1"/>
</dbReference>
<name>A0A9P6DVF0_9AGAM</name>
<dbReference type="AlphaFoldDB" id="A0A9P6DVF0"/>
<dbReference type="FunFam" id="1.10.45.10:FF:000001">
    <property type="entry name" value="D-lactate dehydrogenase mitochondrial"/>
    <property type="match status" value="1"/>
</dbReference>
<dbReference type="SUPFAM" id="SSF56176">
    <property type="entry name" value="FAD-binding/transporter-associated domain-like"/>
    <property type="match status" value="1"/>
</dbReference>
<dbReference type="InterPro" id="IPR016171">
    <property type="entry name" value="Vanillyl_alc_oxidase_C-sub2"/>
</dbReference>
<keyword evidence="9" id="KW-1185">Reference proteome</keyword>
<dbReference type="InterPro" id="IPR016164">
    <property type="entry name" value="FAD-linked_Oxase-like_C"/>
</dbReference>
<dbReference type="InterPro" id="IPR036318">
    <property type="entry name" value="FAD-bd_PCMH-like_sf"/>
</dbReference>
<gene>
    <name evidence="8" type="ORF">BS47DRAFT_1372766</name>
</gene>
<dbReference type="InterPro" id="IPR006094">
    <property type="entry name" value="Oxid_FAD_bind_N"/>
</dbReference>
<comment type="catalytic activity">
    <reaction evidence="6">
        <text>(R)-lactate + 2 Fe(III)-[cytochrome c] = 2 Fe(II)-[cytochrome c] + pyruvate + 2 H(+)</text>
        <dbReference type="Rhea" id="RHEA:13521"/>
        <dbReference type="Rhea" id="RHEA-COMP:10350"/>
        <dbReference type="Rhea" id="RHEA-COMP:14399"/>
        <dbReference type="ChEBI" id="CHEBI:15361"/>
        <dbReference type="ChEBI" id="CHEBI:15378"/>
        <dbReference type="ChEBI" id="CHEBI:16004"/>
        <dbReference type="ChEBI" id="CHEBI:29033"/>
        <dbReference type="ChEBI" id="CHEBI:29034"/>
        <dbReference type="EC" id="1.1.2.4"/>
    </reaction>
</comment>
<keyword evidence="5" id="KW-0560">Oxidoreductase</keyword>
<dbReference type="Proteomes" id="UP000886523">
    <property type="component" value="Unassembled WGS sequence"/>
</dbReference>
<comment type="caution">
    <text evidence="8">The sequence shown here is derived from an EMBL/GenBank/DDBJ whole genome shotgun (WGS) entry which is preliminary data.</text>
</comment>
<dbReference type="GO" id="GO:0005739">
    <property type="term" value="C:mitochondrion"/>
    <property type="evidence" value="ECO:0007669"/>
    <property type="project" value="TreeGrafter"/>
</dbReference>
<dbReference type="PROSITE" id="PS51387">
    <property type="entry name" value="FAD_PCMH"/>
    <property type="match status" value="1"/>
</dbReference>
<dbReference type="PANTHER" id="PTHR43716:SF1">
    <property type="entry name" value="D-2-HYDROXYGLUTARATE DEHYDROGENASE, MITOCHONDRIAL"/>
    <property type="match status" value="1"/>
</dbReference>
<evidence type="ECO:0000313" key="8">
    <source>
        <dbReference type="EMBL" id="KAF9512603.1"/>
    </source>
</evidence>
<evidence type="ECO:0000313" key="9">
    <source>
        <dbReference type="Proteomes" id="UP000886523"/>
    </source>
</evidence>
<dbReference type="GO" id="GO:0071949">
    <property type="term" value="F:FAD binding"/>
    <property type="evidence" value="ECO:0007669"/>
    <property type="project" value="InterPro"/>
</dbReference>
<evidence type="ECO:0000256" key="4">
    <source>
        <dbReference type="ARBA" id="ARBA00022827"/>
    </source>
</evidence>
<keyword evidence="3" id="KW-0285">Flavoprotein</keyword>
<evidence type="ECO:0000256" key="6">
    <source>
        <dbReference type="ARBA" id="ARBA00051436"/>
    </source>
</evidence>
<evidence type="ECO:0000256" key="5">
    <source>
        <dbReference type="ARBA" id="ARBA00023002"/>
    </source>
</evidence>
<dbReference type="SUPFAM" id="SSF55103">
    <property type="entry name" value="FAD-linked oxidases, C-terminal domain"/>
    <property type="match status" value="1"/>
</dbReference>
<dbReference type="InterPro" id="IPR051264">
    <property type="entry name" value="FAD-oxidored/transferase_4"/>
</dbReference>
<keyword evidence="4" id="KW-0274">FAD</keyword>
<dbReference type="PANTHER" id="PTHR43716">
    <property type="entry name" value="D-2-HYDROXYGLUTARATE DEHYDROGENASE, MITOCHONDRIAL"/>
    <property type="match status" value="1"/>
</dbReference>
<dbReference type="InterPro" id="IPR004113">
    <property type="entry name" value="FAD-bd_oxidored_4_C"/>
</dbReference>
<dbReference type="Gene3D" id="3.30.465.10">
    <property type="match status" value="1"/>
</dbReference>
<evidence type="ECO:0000256" key="1">
    <source>
        <dbReference type="ARBA" id="ARBA00001974"/>
    </source>
</evidence>
<feature type="domain" description="FAD-binding PCMH-type" evidence="7">
    <location>
        <begin position="19"/>
        <end position="222"/>
    </location>
</feature>
<dbReference type="Gene3D" id="3.30.70.2740">
    <property type="match status" value="1"/>
</dbReference>
<dbReference type="Gene3D" id="1.10.45.10">
    <property type="entry name" value="Vanillyl-alcohol Oxidase, Chain A, domain 4"/>
    <property type="match status" value="1"/>
</dbReference>